<accession>A0A5D2CRK8</accession>
<organism evidence="2 3">
    <name type="scientific">Gossypium darwinii</name>
    <name type="common">Darwin's cotton</name>
    <name type="synonym">Gossypium barbadense var. darwinii</name>
    <dbReference type="NCBI Taxonomy" id="34276"/>
    <lineage>
        <taxon>Eukaryota</taxon>
        <taxon>Viridiplantae</taxon>
        <taxon>Streptophyta</taxon>
        <taxon>Embryophyta</taxon>
        <taxon>Tracheophyta</taxon>
        <taxon>Spermatophyta</taxon>
        <taxon>Magnoliopsida</taxon>
        <taxon>eudicotyledons</taxon>
        <taxon>Gunneridae</taxon>
        <taxon>Pentapetalae</taxon>
        <taxon>rosids</taxon>
        <taxon>malvids</taxon>
        <taxon>Malvales</taxon>
        <taxon>Malvaceae</taxon>
        <taxon>Malvoideae</taxon>
        <taxon>Gossypium</taxon>
    </lineage>
</organism>
<dbReference type="Proteomes" id="UP000323506">
    <property type="component" value="Chromosome D05"/>
</dbReference>
<dbReference type="PANTHER" id="PTHR31495">
    <property type="entry name" value="PEROXYGENASE 3-RELATED"/>
    <property type="match status" value="1"/>
</dbReference>
<evidence type="ECO:0000313" key="3">
    <source>
        <dbReference type="Proteomes" id="UP000323506"/>
    </source>
</evidence>
<proteinExistence type="inferred from homology"/>
<dbReference type="EMBL" id="CM017705">
    <property type="protein sequence ID" value="TYG70713.1"/>
    <property type="molecule type" value="Genomic_DNA"/>
</dbReference>
<dbReference type="InterPro" id="IPR007736">
    <property type="entry name" value="Caleosin-related"/>
</dbReference>
<dbReference type="Pfam" id="PF05042">
    <property type="entry name" value="Caleosin"/>
    <property type="match status" value="1"/>
</dbReference>
<reference evidence="2 3" key="1">
    <citation type="submission" date="2019-06" db="EMBL/GenBank/DDBJ databases">
        <title>WGS assembly of Gossypium darwinii.</title>
        <authorList>
            <person name="Chen Z.J."/>
            <person name="Sreedasyam A."/>
            <person name="Ando A."/>
            <person name="Song Q."/>
            <person name="De L."/>
            <person name="Hulse-Kemp A."/>
            <person name="Ding M."/>
            <person name="Ye W."/>
            <person name="Kirkbride R."/>
            <person name="Jenkins J."/>
            <person name="Plott C."/>
            <person name="Lovell J."/>
            <person name="Lin Y.-M."/>
            <person name="Vaughn R."/>
            <person name="Liu B."/>
            <person name="Li W."/>
            <person name="Simpson S."/>
            <person name="Scheffler B."/>
            <person name="Saski C."/>
            <person name="Grover C."/>
            <person name="Hu G."/>
            <person name="Conover J."/>
            <person name="Carlson J."/>
            <person name="Shu S."/>
            <person name="Boston L."/>
            <person name="Williams M."/>
            <person name="Peterson D."/>
            <person name="Mcgee K."/>
            <person name="Jones D."/>
            <person name="Wendel J."/>
            <person name="Stelly D."/>
            <person name="Grimwood J."/>
            <person name="Schmutz J."/>
        </authorList>
    </citation>
    <scope>NUCLEOTIDE SEQUENCE [LARGE SCALE GENOMIC DNA]</scope>
    <source>
        <strain evidence="2">1808015.09</strain>
    </source>
</reference>
<comment type="similarity">
    <text evidence="1">Belongs to the caleosin family.</text>
</comment>
<protein>
    <submittedName>
        <fullName evidence="2">Uncharacterized protein</fullName>
    </submittedName>
</protein>
<evidence type="ECO:0000256" key="1">
    <source>
        <dbReference type="ARBA" id="ARBA00006765"/>
    </source>
</evidence>
<dbReference type="PANTHER" id="PTHR31495:SF23">
    <property type="entry name" value="PEROXYGENASE-LIKE"/>
    <property type="match status" value="1"/>
</dbReference>
<evidence type="ECO:0000313" key="2">
    <source>
        <dbReference type="EMBL" id="TYG70713.1"/>
    </source>
</evidence>
<keyword evidence="3" id="KW-1185">Reference proteome</keyword>
<dbReference type="GO" id="GO:0005509">
    <property type="term" value="F:calcium ion binding"/>
    <property type="evidence" value="ECO:0007669"/>
    <property type="project" value="TreeGrafter"/>
</dbReference>
<name>A0A5D2CRK8_GOSDA</name>
<dbReference type="GO" id="GO:0004497">
    <property type="term" value="F:monooxygenase activity"/>
    <property type="evidence" value="ECO:0007669"/>
    <property type="project" value="TreeGrafter"/>
</dbReference>
<gene>
    <name evidence="2" type="ORF">ES288_D05G335800v1</name>
</gene>
<dbReference type="AlphaFoldDB" id="A0A5D2CRK8"/>
<sequence>MQCRFMPVNLENMFTKYALTKLDKLSLRELWQMTEGNRVAFDFIGWIVSKWKCCCCIM</sequence>